<evidence type="ECO:0000256" key="3">
    <source>
        <dbReference type="ARBA" id="ARBA00001522"/>
    </source>
</evidence>
<protein>
    <recommendedName>
        <fullName evidence="16">Adenosylcobinamide kinase</fullName>
        <ecNumber evidence="8">2.7.1.156</ecNumber>
        <ecNumber evidence="9">2.7.7.62</ecNumber>
    </recommendedName>
    <alternativeName>
        <fullName evidence="17">Adenosylcobinamide-phosphate guanylyltransferase</fullName>
    </alternativeName>
</protein>
<evidence type="ECO:0000256" key="16">
    <source>
        <dbReference type="ARBA" id="ARBA00029570"/>
    </source>
</evidence>
<evidence type="ECO:0000256" key="18">
    <source>
        <dbReference type="PIRSR" id="PIRSR006135-1"/>
    </source>
</evidence>
<dbReference type="GO" id="GO:0009236">
    <property type="term" value="P:cobalamin biosynthetic process"/>
    <property type="evidence" value="ECO:0007669"/>
    <property type="project" value="UniProtKB-UniPathway"/>
</dbReference>
<dbReference type="AlphaFoldDB" id="A0A841R3N7"/>
<dbReference type="NCBIfam" id="NF004469">
    <property type="entry name" value="PRK05800.1"/>
    <property type="match status" value="1"/>
</dbReference>
<organism evidence="20 21">
    <name type="scientific">Negativicoccus succinicivorans</name>
    <dbReference type="NCBI Taxonomy" id="620903"/>
    <lineage>
        <taxon>Bacteria</taxon>
        <taxon>Bacillati</taxon>
        <taxon>Bacillota</taxon>
        <taxon>Negativicutes</taxon>
        <taxon>Veillonellales</taxon>
        <taxon>Veillonellaceae</taxon>
        <taxon>Negativicoccus</taxon>
    </lineage>
</organism>
<evidence type="ECO:0000256" key="10">
    <source>
        <dbReference type="ARBA" id="ARBA00022573"/>
    </source>
</evidence>
<dbReference type="Gene3D" id="3.40.50.300">
    <property type="entry name" value="P-loop containing nucleotide triphosphate hydrolases"/>
    <property type="match status" value="1"/>
</dbReference>
<dbReference type="PANTHER" id="PTHR34848:SF1">
    <property type="entry name" value="BIFUNCTIONAL ADENOSYLCOBALAMIN BIOSYNTHESIS PROTEIN COBU"/>
    <property type="match status" value="1"/>
</dbReference>
<keyword evidence="14" id="KW-0067">ATP-binding</keyword>
<evidence type="ECO:0000256" key="4">
    <source>
        <dbReference type="ARBA" id="ARBA00003889"/>
    </source>
</evidence>
<keyword evidence="13 20" id="KW-0418">Kinase</keyword>
<dbReference type="GeneID" id="93485513"/>
<reference evidence="20 21" key="1">
    <citation type="submission" date="2020-08" db="EMBL/GenBank/DDBJ databases">
        <title>Genomic Encyclopedia of Type Strains, Phase IV (KMG-IV): sequencing the most valuable type-strain genomes for metagenomic binning, comparative biology and taxonomic classification.</title>
        <authorList>
            <person name="Goeker M."/>
        </authorList>
    </citation>
    <scope>NUCLEOTIDE SEQUENCE [LARGE SCALE GENOMIC DNA]</scope>
    <source>
        <strain evidence="20 21">DSM 21255</strain>
    </source>
</reference>
<dbReference type="RefSeq" id="WP_024049242.1">
    <property type="nucleotide sequence ID" value="NZ_CABWNB010000001.1"/>
</dbReference>
<feature type="binding site" evidence="19">
    <location>
        <begin position="35"/>
        <end position="37"/>
    </location>
    <ligand>
        <name>GTP</name>
        <dbReference type="ChEBI" id="CHEBI:37565"/>
    </ligand>
</feature>
<evidence type="ECO:0000256" key="17">
    <source>
        <dbReference type="ARBA" id="ARBA00030571"/>
    </source>
</evidence>
<evidence type="ECO:0000256" key="13">
    <source>
        <dbReference type="ARBA" id="ARBA00022777"/>
    </source>
</evidence>
<evidence type="ECO:0000256" key="5">
    <source>
        <dbReference type="ARBA" id="ARBA00004692"/>
    </source>
</evidence>
<evidence type="ECO:0000256" key="6">
    <source>
        <dbReference type="ARBA" id="ARBA00005159"/>
    </source>
</evidence>
<comment type="pathway">
    <text evidence="6">Cofactor biosynthesis; adenosylcobalamin biosynthesis; adenosylcobalamin from cob(II)yrinate a,c-diamide: step 5/7.</text>
</comment>
<comment type="similarity">
    <text evidence="7">Belongs to the CobU/CobP family.</text>
</comment>
<proteinExistence type="inferred from homology"/>
<evidence type="ECO:0000256" key="7">
    <source>
        <dbReference type="ARBA" id="ARBA00007490"/>
    </source>
</evidence>
<dbReference type="InterPro" id="IPR003203">
    <property type="entry name" value="CobU/CobP"/>
</dbReference>
<dbReference type="GO" id="GO:0043752">
    <property type="term" value="F:adenosylcobinamide kinase activity"/>
    <property type="evidence" value="ECO:0007669"/>
    <property type="project" value="UniProtKB-EC"/>
</dbReference>
<comment type="catalytic activity">
    <reaction evidence="2">
        <text>adenosylcob(III)inamide phosphate + GTP + H(+) = adenosylcob(III)inamide-GDP + diphosphate</text>
        <dbReference type="Rhea" id="RHEA:22712"/>
        <dbReference type="ChEBI" id="CHEBI:15378"/>
        <dbReference type="ChEBI" id="CHEBI:33019"/>
        <dbReference type="ChEBI" id="CHEBI:37565"/>
        <dbReference type="ChEBI" id="CHEBI:58502"/>
        <dbReference type="ChEBI" id="CHEBI:60487"/>
        <dbReference type="EC" id="2.7.7.62"/>
    </reaction>
</comment>
<comment type="catalytic activity">
    <reaction evidence="3">
        <text>adenosylcob(III)inamide + GTP = adenosylcob(III)inamide phosphate + GDP + H(+)</text>
        <dbReference type="Rhea" id="RHEA:15765"/>
        <dbReference type="ChEBI" id="CHEBI:2480"/>
        <dbReference type="ChEBI" id="CHEBI:15378"/>
        <dbReference type="ChEBI" id="CHEBI:37565"/>
        <dbReference type="ChEBI" id="CHEBI:58189"/>
        <dbReference type="ChEBI" id="CHEBI:58502"/>
        <dbReference type="EC" id="2.7.1.156"/>
    </reaction>
</comment>
<evidence type="ECO:0000256" key="2">
    <source>
        <dbReference type="ARBA" id="ARBA00000711"/>
    </source>
</evidence>
<dbReference type="GO" id="GO:0005524">
    <property type="term" value="F:ATP binding"/>
    <property type="evidence" value="ECO:0007669"/>
    <property type="project" value="UniProtKB-KW"/>
</dbReference>
<dbReference type="EMBL" id="JACHHI010000001">
    <property type="protein sequence ID" value="MBB6477202.1"/>
    <property type="molecule type" value="Genomic_DNA"/>
</dbReference>
<dbReference type="CDD" id="cd00544">
    <property type="entry name" value="CobU"/>
    <property type="match status" value="1"/>
</dbReference>
<dbReference type="GO" id="GO:0008820">
    <property type="term" value="F:cobinamide phosphate guanylyltransferase activity"/>
    <property type="evidence" value="ECO:0007669"/>
    <property type="project" value="UniProtKB-EC"/>
</dbReference>
<keyword evidence="12 19" id="KW-0547">Nucleotide-binding</keyword>
<gene>
    <name evidence="20" type="ORF">HNR45_000224</name>
</gene>
<dbReference type="UniPathway" id="UPA00148">
    <property type="reaction ID" value="UER00236"/>
</dbReference>
<dbReference type="Proteomes" id="UP000591941">
    <property type="component" value="Unassembled WGS sequence"/>
</dbReference>
<feature type="active site" description="GMP-histidine intermediate" evidence="18">
    <location>
        <position position="51"/>
    </location>
</feature>
<keyword evidence="15 19" id="KW-0342">GTP-binding</keyword>
<evidence type="ECO:0000256" key="14">
    <source>
        <dbReference type="ARBA" id="ARBA00022840"/>
    </source>
</evidence>
<evidence type="ECO:0000256" key="19">
    <source>
        <dbReference type="PIRSR" id="PIRSR006135-2"/>
    </source>
</evidence>
<evidence type="ECO:0000313" key="21">
    <source>
        <dbReference type="Proteomes" id="UP000591941"/>
    </source>
</evidence>
<feature type="binding site" evidence="19">
    <location>
        <begin position="9"/>
        <end position="16"/>
    </location>
    <ligand>
        <name>GTP</name>
        <dbReference type="ChEBI" id="CHEBI:37565"/>
    </ligand>
</feature>
<feature type="binding site" evidence="19">
    <location>
        <begin position="52"/>
        <end position="55"/>
    </location>
    <ligand>
        <name>GTP</name>
        <dbReference type="ChEBI" id="CHEBI:37565"/>
    </ligand>
</feature>
<evidence type="ECO:0000256" key="12">
    <source>
        <dbReference type="ARBA" id="ARBA00022741"/>
    </source>
</evidence>
<comment type="function">
    <text evidence="4">Catalyzes ATP-dependent phosphorylation of adenosylcobinamide and addition of GMP to adenosylcobinamide phosphate.</text>
</comment>
<keyword evidence="11 20" id="KW-0808">Transferase</keyword>
<dbReference type="PIRSF" id="PIRSF006135">
    <property type="entry name" value="CobU"/>
    <property type="match status" value="1"/>
</dbReference>
<dbReference type="EC" id="2.7.1.156" evidence="8"/>
<dbReference type="PANTHER" id="PTHR34848">
    <property type="match status" value="1"/>
</dbReference>
<evidence type="ECO:0000256" key="8">
    <source>
        <dbReference type="ARBA" id="ARBA00012016"/>
    </source>
</evidence>
<comment type="catalytic activity">
    <reaction evidence="1">
        <text>adenosylcob(III)inamide + ATP = adenosylcob(III)inamide phosphate + ADP + H(+)</text>
        <dbReference type="Rhea" id="RHEA:15769"/>
        <dbReference type="ChEBI" id="CHEBI:2480"/>
        <dbReference type="ChEBI" id="CHEBI:15378"/>
        <dbReference type="ChEBI" id="CHEBI:30616"/>
        <dbReference type="ChEBI" id="CHEBI:58502"/>
        <dbReference type="ChEBI" id="CHEBI:456216"/>
        <dbReference type="EC" id="2.7.1.156"/>
    </reaction>
</comment>
<evidence type="ECO:0000256" key="1">
    <source>
        <dbReference type="ARBA" id="ARBA00000312"/>
    </source>
</evidence>
<dbReference type="EC" id="2.7.7.62" evidence="9"/>
<evidence type="ECO:0000256" key="15">
    <source>
        <dbReference type="ARBA" id="ARBA00023134"/>
    </source>
</evidence>
<keyword evidence="10" id="KW-0169">Cobalamin biosynthesis</keyword>
<comment type="pathway">
    <text evidence="5">Cofactor biosynthesis; adenosylcobalamin biosynthesis; adenosylcobalamin from cob(II)yrinate a,c-diamide: step 6/7.</text>
</comment>
<evidence type="ECO:0000256" key="11">
    <source>
        <dbReference type="ARBA" id="ARBA00022679"/>
    </source>
</evidence>
<dbReference type="Pfam" id="PF02283">
    <property type="entry name" value="CobU"/>
    <property type="match status" value="1"/>
</dbReference>
<sequence length="191" mass="21668">MGSITMILGGARSGKSAYAETILAKHPAVSKGYIATARVWDEEMALRVRWHRERRPDTWQTFMYDSPKSKSLAEILQVCEVYLFDCVTMYVNNLLMDRLTEEELTPGNNISKERLQIVTEAVEMEIQKLIDTIVSSDKDFIFVSDELGLGIVPDNPLSRVYRDLVGLANQRLAAQAQRVEFVLCGIPKRIK</sequence>
<dbReference type="SUPFAM" id="SSF52540">
    <property type="entry name" value="P-loop containing nucleoside triphosphate hydrolases"/>
    <property type="match status" value="1"/>
</dbReference>
<name>A0A841R3N7_9FIRM</name>
<dbReference type="InterPro" id="IPR027417">
    <property type="entry name" value="P-loop_NTPase"/>
</dbReference>
<evidence type="ECO:0000313" key="20">
    <source>
        <dbReference type="EMBL" id="MBB6477202.1"/>
    </source>
</evidence>
<dbReference type="OrthoDB" id="9799422at2"/>
<keyword evidence="20" id="KW-0548">Nucleotidyltransferase</keyword>
<dbReference type="GO" id="GO:0005525">
    <property type="term" value="F:GTP binding"/>
    <property type="evidence" value="ECO:0007669"/>
    <property type="project" value="UniProtKB-KW"/>
</dbReference>
<keyword evidence="21" id="KW-1185">Reference proteome</keyword>
<accession>A0A841R3N7</accession>
<feature type="binding site" evidence="19">
    <location>
        <position position="85"/>
    </location>
    <ligand>
        <name>GTP</name>
        <dbReference type="ChEBI" id="CHEBI:37565"/>
    </ligand>
</feature>
<evidence type="ECO:0000256" key="9">
    <source>
        <dbReference type="ARBA" id="ARBA00012523"/>
    </source>
</evidence>
<comment type="caution">
    <text evidence="20">The sequence shown here is derived from an EMBL/GenBank/DDBJ whole genome shotgun (WGS) entry which is preliminary data.</text>
</comment>